<feature type="region of interest" description="Disordered" evidence="2">
    <location>
        <begin position="1"/>
        <end position="21"/>
    </location>
</feature>
<keyword evidence="4" id="KW-1185">Reference proteome</keyword>
<evidence type="ECO:0000313" key="4">
    <source>
        <dbReference type="Proteomes" id="UP000186817"/>
    </source>
</evidence>
<gene>
    <name evidence="3" type="ORF">AK812_SmicGene18630</name>
</gene>
<evidence type="ECO:0000256" key="1">
    <source>
        <dbReference type="ARBA" id="ARBA00022737"/>
    </source>
</evidence>
<dbReference type="PANTHER" id="PTHR43215">
    <property type="entry name" value="RADIAL SPOKE HEAD 1 HOMOLOG"/>
    <property type="match status" value="1"/>
</dbReference>
<dbReference type="Gene3D" id="2.20.110.10">
    <property type="entry name" value="Histone H3 K4-specific methyltransferase SET7/9 N-terminal domain"/>
    <property type="match status" value="1"/>
</dbReference>
<dbReference type="Proteomes" id="UP000186817">
    <property type="component" value="Unassembled WGS sequence"/>
</dbReference>
<feature type="compositionally biased region" description="Basic and acidic residues" evidence="2">
    <location>
        <begin position="12"/>
        <end position="21"/>
    </location>
</feature>
<dbReference type="SUPFAM" id="SSF82185">
    <property type="entry name" value="Histone H3 K4-specific methyltransferase SET7/9 N-terminal domain"/>
    <property type="match status" value="1"/>
</dbReference>
<protein>
    <submittedName>
        <fullName evidence="3">Uncharacterized protein</fullName>
    </submittedName>
</protein>
<name>A0A1Q9DUN5_SYMMI</name>
<accession>A0A1Q9DUN5</accession>
<dbReference type="Pfam" id="PF02493">
    <property type="entry name" value="MORN"/>
    <property type="match status" value="2"/>
</dbReference>
<dbReference type="AlphaFoldDB" id="A0A1Q9DUN5"/>
<organism evidence="3 4">
    <name type="scientific">Symbiodinium microadriaticum</name>
    <name type="common">Dinoflagellate</name>
    <name type="synonym">Zooxanthella microadriatica</name>
    <dbReference type="NCBI Taxonomy" id="2951"/>
    <lineage>
        <taxon>Eukaryota</taxon>
        <taxon>Sar</taxon>
        <taxon>Alveolata</taxon>
        <taxon>Dinophyceae</taxon>
        <taxon>Suessiales</taxon>
        <taxon>Symbiodiniaceae</taxon>
        <taxon>Symbiodinium</taxon>
    </lineage>
</organism>
<dbReference type="OMA" id="DYHVTEA"/>
<evidence type="ECO:0000313" key="3">
    <source>
        <dbReference type="EMBL" id="OLP98882.1"/>
    </source>
</evidence>
<keyword evidence="1" id="KW-0677">Repeat</keyword>
<dbReference type="GO" id="GO:0005829">
    <property type="term" value="C:cytosol"/>
    <property type="evidence" value="ECO:0007669"/>
    <property type="project" value="TreeGrafter"/>
</dbReference>
<dbReference type="EMBL" id="LSRX01000382">
    <property type="protein sequence ID" value="OLP98882.1"/>
    <property type="molecule type" value="Genomic_DNA"/>
</dbReference>
<comment type="caution">
    <text evidence="3">The sequence shown here is derived from an EMBL/GenBank/DDBJ whole genome shotgun (WGS) entry which is preliminary data.</text>
</comment>
<dbReference type="PANTHER" id="PTHR43215:SF14">
    <property type="entry name" value="RADIAL SPOKE HEAD 1 HOMOLOG"/>
    <property type="match status" value="1"/>
</dbReference>
<proteinExistence type="predicted"/>
<evidence type="ECO:0000256" key="2">
    <source>
        <dbReference type="SAM" id="MobiDB-lite"/>
    </source>
</evidence>
<dbReference type="OrthoDB" id="294378at2759"/>
<dbReference type="InterPro" id="IPR003409">
    <property type="entry name" value="MORN"/>
</dbReference>
<sequence>MASLMPVLGGHSTDDSRDLPPEDALERLLGQVYDYHVTEAIFRHGQGKFKWTNGRVYEGEWQLGKQHGQGALTVEGKVTKGEWKSGVRVT</sequence>
<reference evidence="3 4" key="1">
    <citation type="submission" date="2016-02" db="EMBL/GenBank/DDBJ databases">
        <title>Genome analysis of coral dinoflagellate symbionts highlights evolutionary adaptations to a symbiotic lifestyle.</title>
        <authorList>
            <person name="Aranda M."/>
            <person name="Li Y."/>
            <person name="Liew Y.J."/>
            <person name="Baumgarten S."/>
            <person name="Simakov O."/>
            <person name="Wilson M."/>
            <person name="Piel J."/>
            <person name="Ashoor H."/>
            <person name="Bougouffa S."/>
            <person name="Bajic V.B."/>
            <person name="Ryu T."/>
            <person name="Ravasi T."/>
            <person name="Bayer T."/>
            <person name="Micklem G."/>
            <person name="Kim H."/>
            <person name="Bhak J."/>
            <person name="Lajeunesse T.C."/>
            <person name="Voolstra C.R."/>
        </authorList>
    </citation>
    <scope>NUCLEOTIDE SEQUENCE [LARGE SCALE GENOMIC DNA]</scope>
    <source>
        <strain evidence="3 4">CCMP2467</strain>
    </source>
</reference>